<dbReference type="EMBL" id="JAYWIO010000004">
    <property type="protein sequence ID" value="KAK7267702.1"/>
    <property type="molecule type" value="Genomic_DNA"/>
</dbReference>
<evidence type="ECO:0000259" key="4">
    <source>
        <dbReference type="PROSITE" id="PS50090"/>
    </source>
</evidence>
<feature type="compositionally biased region" description="Basic and acidic residues" evidence="3">
    <location>
        <begin position="304"/>
        <end position="313"/>
    </location>
</feature>
<dbReference type="PANTHER" id="PTHR47122:SF5">
    <property type="entry name" value="TRF-LIKE 8"/>
    <property type="match status" value="1"/>
</dbReference>
<feature type="compositionally biased region" description="Basic and acidic residues" evidence="3">
    <location>
        <begin position="155"/>
        <end position="170"/>
    </location>
</feature>
<dbReference type="GO" id="GO:0005634">
    <property type="term" value="C:nucleus"/>
    <property type="evidence" value="ECO:0007669"/>
    <property type="project" value="UniProtKB-SubCell"/>
</dbReference>
<feature type="region of interest" description="Disordered" evidence="3">
    <location>
        <begin position="155"/>
        <end position="178"/>
    </location>
</feature>
<protein>
    <submittedName>
        <fullName evidence="6">Uncharacterized protein</fullName>
    </submittedName>
</protein>
<evidence type="ECO:0000256" key="3">
    <source>
        <dbReference type="SAM" id="MobiDB-lite"/>
    </source>
</evidence>
<comment type="subcellular location">
    <subcellularLocation>
        <location evidence="1">Nucleus</location>
    </subcellularLocation>
</comment>
<dbReference type="CDD" id="cd11660">
    <property type="entry name" value="SANT_TRF"/>
    <property type="match status" value="1"/>
</dbReference>
<dbReference type="Pfam" id="PF00249">
    <property type="entry name" value="Myb_DNA-binding"/>
    <property type="match status" value="1"/>
</dbReference>
<feature type="region of interest" description="Disordered" evidence="3">
    <location>
        <begin position="446"/>
        <end position="466"/>
    </location>
</feature>
<reference evidence="6 7" key="1">
    <citation type="submission" date="2024-01" db="EMBL/GenBank/DDBJ databases">
        <title>The genomes of 5 underutilized Papilionoideae crops provide insights into root nodulation and disease resistanc.</title>
        <authorList>
            <person name="Yuan L."/>
        </authorList>
    </citation>
    <scope>NUCLEOTIDE SEQUENCE [LARGE SCALE GENOMIC DNA]</scope>
    <source>
        <strain evidence="6">ZHUSHIDOU_FW_LH</strain>
        <tissue evidence="6">Leaf</tissue>
    </source>
</reference>
<gene>
    <name evidence="6" type="ORF">RIF29_20380</name>
</gene>
<dbReference type="PROSITE" id="PS51294">
    <property type="entry name" value="HTH_MYB"/>
    <property type="match status" value="1"/>
</dbReference>
<keyword evidence="7" id="KW-1185">Reference proteome</keyword>
<dbReference type="InterPro" id="IPR017930">
    <property type="entry name" value="Myb_dom"/>
</dbReference>
<feature type="domain" description="HTH myb-type" evidence="5">
    <location>
        <begin position="331"/>
        <end position="389"/>
    </location>
</feature>
<dbReference type="PROSITE" id="PS50090">
    <property type="entry name" value="MYB_LIKE"/>
    <property type="match status" value="1"/>
</dbReference>
<feature type="region of interest" description="Disordered" evidence="3">
    <location>
        <begin position="301"/>
        <end position="324"/>
    </location>
</feature>
<feature type="domain" description="Myb-like" evidence="4">
    <location>
        <begin position="331"/>
        <end position="385"/>
    </location>
</feature>
<comment type="caution">
    <text evidence="6">The sequence shown here is derived from an EMBL/GenBank/DDBJ whole genome shotgun (WGS) entry which is preliminary data.</text>
</comment>
<dbReference type="Gene3D" id="1.10.246.220">
    <property type="match status" value="1"/>
</dbReference>
<name>A0AAN9F1G5_CROPI</name>
<evidence type="ECO:0000259" key="5">
    <source>
        <dbReference type="PROSITE" id="PS51294"/>
    </source>
</evidence>
<dbReference type="AlphaFoldDB" id="A0AAN9F1G5"/>
<dbReference type="SMART" id="SM00717">
    <property type="entry name" value="SANT"/>
    <property type="match status" value="1"/>
</dbReference>
<dbReference type="PANTHER" id="PTHR47122">
    <property type="entry name" value="MYB-LIKE DNA-BINDING DOMAIN CONTAINING PROTEIN, EXPRESSED"/>
    <property type="match status" value="1"/>
</dbReference>
<dbReference type="SUPFAM" id="SSF46689">
    <property type="entry name" value="Homeodomain-like"/>
    <property type="match status" value="1"/>
</dbReference>
<evidence type="ECO:0000256" key="1">
    <source>
        <dbReference type="ARBA" id="ARBA00004123"/>
    </source>
</evidence>
<keyword evidence="2" id="KW-0539">Nucleus</keyword>
<dbReference type="InterPro" id="IPR009057">
    <property type="entry name" value="Homeodomain-like_sf"/>
</dbReference>
<sequence length="466" mass="52805">MDQQEYLRKHSNVKCQRVRVEESFVPALQDEEMEVEHLLEQHRNDRVSMDADSLDSHATLNGKHDLGLEVLDGFLDDVEIDDLEGTNVFSGACEEYFLDFEFDNNPEVLGFGLSDCSLLQNSSSESHSSGFSGSSIVGGVSESPKVPIAQSEYKNDSLDGTASHDPHDAFRNNPSQPSNGDCMYSISLDMKHLHAFNNNHPLAGGILSSENEKDSVKKVQPPALREKRFRKPTKRYIEEFSNMRSKEKVSEAAAKTKHLSLSSCGELNTRLKALRKIPGDTCSNRNNDVRLPELKICKGRPKKEKFESDKEPLSSESEDECMTLKKSRSKDRRKNQRLWTLPEVVKLVDGISEYGIGQWTNIKRFFFDSSYRTPTDIRDKWRNLLRASSAYKSIDEEAEQNDQPSLRPLPFDVVHRVRELAKIHPYPRVHGSKKSRVRVCTSAVDGQSKGSPAISLGKRNLRRKYT</sequence>
<dbReference type="Proteomes" id="UP001372338">
    <property type="component" value="Unassembled WGS sequence"/>
</dbReference>
<evidence type="ECO:0000313" key="6">
    <source>
        <dbReference type="EMBL" id="KAK7267702.1"/>
    </source>
</evidence>
<evidence type="ECO:0000313" key="7">
    <source>
        <dbReference type="Proteomes" id="UP001372338"/>
    </source>
</evidence>
<evidence type="ECO:0000256" key="2">
    <source>
        <dbReference type="ARBA" id="ARBA00023242"/>
    </source>
</evidence>
<proteinExistence type="predicted"/>
<accession>A0AAN9F1G5</accession>
<organism evidence="6 7">
    <name type="scientific">Crotalaria pallida</name>
    <name type="common">Smooth rattlebox</name>
    <name type="synonym">Crotalaria striata</name>
    <dbReference type="NCBI Taxonomy" id="3830"/>
    <lineage>
        <taxon>Eukaryota</taxon>
        <taxon>Viridiplantae</taxon>
        <taxon>Streptophyta</taxon>
        <taxon>Embryophyta</taxon>
        <taxon>Tracheophyta</taxon>
        <taxon>Spermatophyta</taxon>
        <taxon>Magnoliopsida</taxon>
        <taxon>eudicotyledons</taxon>
        <taxon>Gunneridae</taxon>
        <taxon>Pentapetalae</taxon>
        <taxon>rosids</taxon>
        <taxon>fabids</taxon>
        <taxon>Fabales</taxon>
        <taxon>Fabaceae</taxon>
        <taxon>Papilionoideae</taxon>
        <taxon>50 kb inversion clade</taxon>
        <taxon>genistoids sensu lato</taxon>
        <taxon>core genistoids</taxon>
        <taxon>Crotalarieae</taxon>
        <taxon>Crotalaria</taxon>
    </lineage>
</organism>
<dbReference type="InterPro" id="IPR001005">
    <property type="entry name" value="SANT/Myb"/>
</dbReference>